<accession>A0ABW5MDQ4</accession>
<dbReference type="SFLD" id="SFLDG01125">
    <property type="entry name" value="C1.1:_Acid_Phosphatase_Like"/>
    <property type="match status" value="1"/>
</dbReference>
<name>A0ABW5MDQ4_9BACT</name>
<protein>
    <submittedName>
        <fullName evidence="3">5'-nucleotidase, lipoprotein e(P4) family</fullName>
    </submittedName>
</protein>
<dbReference type="SFLD" id="SFLDS00003">
    <property type="entry name" value="Haloacid_Dehalogenase"/>
    <property type="match status" value="1"/>
</dbReference>
<keyword evidence="4" id="KW-1185">Reference proteome</keyword>
<dbReference type="RefSeq" id="WP_381527961.1">
    <property type="nucleotide sequence ID" value="NZ_JBHULN010000027.1"/>
</dbReference>
<evidence type="ECO:0000256" key="1">
    <source>
        <dbReference type="ARBA" id="ARBA00022729"/>
    </source>
</evidence>
<dbReference type="Proteomes" id="UP001597469">
    <property type="component" value="Unassembled WGS sequence"/>
</dbReference>
<dbReference type="PIRSF" id="PIRSF019271">
    <property type="entry name" value="Acid_Ptase_C"/>
    <property type="match status" value="1"/>
</dbReference>
<dbReference type="NCBIfam" id="TIGR01533">
    <property type="entry name" value="lipo_e_P4"/>
    <property type="match status" value="1"/>
</dbReference>
<feature type="signal peptide" evidence="2">
    <location>
        <begin position="1"/>
        <end position="21"/>
    </location>
</feature>
<gene>
    <name evidence="3" type="ORF">ACFSUS_27185</name>
</gene>
<proteinExistence type="predicted"/>
<dbReference type="SUPFAM" id="SSF56784">
    <property type="entry name" value="HAD-like"/>
    <property type="match status" value="1"/>
</dbReference>
<dbReference type="InterPro" id="IPR005519">
    <property type="entry name" value="Acid_phosphat_B-like"/>
</dbReference>
<dbReference type="InterPro" id="IPR006423">
    <property type="entry name" value="Lipo_e_P4"/>
</dbReference>
<evidence type="ECO:0000313" key="4">
    <source>
        <dbReference type="Proteomes" id="UP001597469"/>
    </source>
</evidence>
<dbReference type="InterPro" id="IPR036412">
    <property type="entry name" value="HAD-like_sf"/>
</dbReference>
<keyword evidence="3" id="KW-0449">Lipoprotein</keyword>
<dbReference type="InterPro" id="IPR023214">
    <property type="entry name" value="HAD_sf"/>
</dbReference>
<dbReference type="PANTHER" id="PTHR31284">
    <property type="entry name" value="ACID PHOSPHATASE-LIKE PROTEIN"/>
    <property type="match status" value="1"/>
</dbReference>
<dbReference type="Pfam" id="PF03767">
    <property type="entry name" value="Acid_phosphat_B"/>
    <property type="match status" value="1"/>
</dbReference>
<comment type="caution">
    <text evidence="3">The sequence shown here is derived from an EMBL/GenBank/DDBJ whole genome shotgun (WGS) entry which is preliminary data.</text>
</comment>
<reference evidence="4" key="1">
    <citation type="journal article" date="2019" name="Int. J. Syst. Evol. Microbiol.">
        <title>The Global Catalogue of Microorganisms (GCM) 10K type strain sequencing project: providing services to taxonomists for standard genome sequencing and annotation.</title>
        <authorList>
            <consortium name="The Broad Institute Genomics Platform"/>
            <consortium name="The Broad Institute Genome Sequencing Center for Infectious Disease"/>
            <person name="Wu L."/>
            <person name="Ma J."/>
        </authorList>
    </citation>
    <scope>NUCLEOTIDE SEQUENCE [LARGE SCALE GENOMIC DNA]</scope>
    <source>
        <strain evidence="4">KCTC 42805</strain>
    </source>
</reference>
<sequence>MNNYLPLFCATALTMSACSHRSTVTAPAATQVGITHKSTSRSITTLDYSLNAVLWQQQSGEYRALCYQAFALAKLQLADALRQHPKSAKPLAIVTDIDETILDNSPQQAQDILDHTTYTEKSWKAWTAKASAKTLPGAVAFFQYAAQQGVQIFYISNRSQDELAATIQNMKTAGFPQADDKHVLMKGESSDKEPRRQSVAQTHDIVMLVGDNLNDFDSMFHKQRADKRRDLVDANQSLFGTKFVVLPNAIYGDWESALWAGQTLTPAEADALKHKALEGYKSDLATLESNNPK</sequence>
<dbReference type="Gene3D" id="3.40.50.1000">
    <property type="entry name" value="HAD superfamily/HAD-like"/>
    <property type="match status" value="1"/>
</dbReference>
<evidence type="ECO:0000313" key="3">
    <source>
        <dbReference type="EMBL" id="MFD2574349.1"/>
    </source>
</evidence>
<dbReference type="CDD" id="cd07534">
    <property type="entry name" value="HAD_CAP"/>
    <property type="match status" value="1"/>
</dbReference>
<dbReference type="EMBL" id="JBHULN010000027">
    <property type="protein sequence ID" value="MFD2574349.1"/>
    <property type="molecule type" value="Genomic_DNA"/>
</dbReference>
<dbReference type="PANTHER" id="PTHR31284:SF10">
    <property type="entry name" value="ACID PHOSPHATASE-LIKE PROTEIN"/>
    <property type="match status" value="1"/>
</dbReference>
<feature type="chain" id="PRO_5046637183" evidence="2">
    <location>
        <begin position="22"/>
        <end position="293"/>
    </location>
</feature>
<keyword evidence="1 2" id="KW-0732">Signal</keyword>
<organism evidence="3 4">
    <name type="scientific">Spirosoma soli</name>
    <dbReference type="NCBI Taxonomy" id="1770529"/>
    <lineage>
        <taxon>Bacteria</taxon>
        <taxon>Pseudomonadati</taxon>
        <taxon>Bacteroidota</taxon>
        <taxon>Cytophagia</taxon>
        <taxon>Cytophagales</taxon>
        <taxon>Cytophagaceae</taxon>
        <taxon>Spirosoma</taxon>
    </lineage>
</organism>
<evidence type="ECO:0000256" key="2">
    <source>
        <dbReference type="SAM" id="SignalP"/>
    </source>
</evidence>